<feature type="domain" description="ABC transporter" evidence="10">
    <location>
        <begin position="14"/>
        <end position="262"/>
    </location>
</feature>
<dbReference type="EC" id="3.6.3.-" evidence="11"/>
<dbReference type="CDD" id="cd03257">
    <property type="entry name" value="ABC_NikE_OppD_transporters"/>
    <property type="match status" value="2"/>
</dbReference>
<comment type="subcellular location">
    <subcellularLocation>
        <location evidence="1">Cell inner membrane</location>
        <topology evidence="1">Peripheral membrane protein</topology>
    </subcellularLocation>
</comment>
<evidence type="ECO:0000256" key="2">
    <source>
        <dbReference type="ARBA" id="ARBA00005417"/>
    </source>
</evidence>
<dbReference type="InterPro" id="IPR017871">
    <property type="entry name" value="ABC_transporter-like_CS"/>
</dbReference>
<keyword evidence="4" id="KW-1003">Cell membrane</keyword>
<gene>
    <name evidence="11" type="primary">gsiA_5</name>
    <name evidence="11" type="ORF">VVAX_03755</name>
</gene>
<evidence type="ECO:0000256" key="9">
    <source>
        <dbReference type="ARBA" id="ARBA00023136"/>
    </source>
</evidence>
<proteinExistence type="inferred from homology"/>
<dbReference type="GO" id="GO:0016887">
    <property type="term" value="F:ATP hydrolysis activity"/>
    <property type="evidence" value="ECO:0007669"/>
    <property type="project" value="InterPro"/>
</dbReference>
<dbReference type="NCBIfam" id="NF007739">
    <property type="entry name" value="PRK10419.1"/>
    <property type="match status" value="2"/>
</dbReference>
<feature type="domain" description="ABC transporter" evidence="10">
    <location>
        <begin position="284"/>
        <end position="533"/>
    </location>
</feature>
<keyword evidence="5" id="KW-0997">Cell inner membrane</keyword>
<sequence length="559" mass="60890">MNTVTNPPPLPSVLSVEHLKIELRHGTQPLVHDLSFDVKPGEFLAVVGESGSGKTMAARAILQLLPPGISQTGGRIVFDGEDLSTRDVKAMRPIRGPGIGMVFQEPMVSLNPVHRIGEQMAEGLRMHTGLSAEEIRARSLDMLRRVQIADPERCMHAYPHEFSGGMRQRIMLASVMLLKPRLLIADEPTTALDTLSQREVLDLMVGLARDNGTAVLLITHNLGLVGRYAQRAIVLEKGRLVETGDVPGILVEPKQAYTRKLVDALPRRQPAKAANPAQQQQPLVQVRGLCVSYPGARAGLFKRNAPVRVIDSLDLDIHPGEMVALVGGSGSGKTTLGRAILRLAPSHSGQILFRGEDVRTADRAALHRFRLACQLVFQDPFSSLDPRMRVQDIVAEPLRHLPALDAAARARRMKETLDEVGLDGLGARYPHELSGGQRQRVAIARALVRRPAFVVADEPVSALDMTIQAQVLRLFQSLQQHHGFACLFISHDLAAVEQIADRVIVMERGRIVEQGARDAVFDDPRHAYTQALLAATPRPLATLAPAGTAPSAVPEKAFA</sequence>
<evidence type="ECO:0000256" key="3">
    <source>
        <dbReference type="ARBA" id="ARBA00022448"/>
    </source>
</evidence>
<comment type="similarity">
    <text evidence="2">Belongs to the ABC transporter superfamily.</text>
</comment>
<evidence type="ECO:0000259" key="10">
    <source>
        <dbReference type="PROSITE" id="PS50893"/>
    </source>
</evidence>
<evidence type="ECO:0000256" key="7">
    <source>
        <dbReference type="ARBA" id="ARBA00022840"/>
    </source>
</evidence>
<dbReference type="AlphaFoldDB" id="A0A679J670"/>
<dbReference type="Gene3D" id="3.40.50.300">
    <property type="entry name" value="P-loop containing nucleotide triphosphate hydrolases"/>
    <property type="match status" value="2"/>
</dbReference>
<dbReference type="InterPro" id="IPR013563">
    <property type="entry name" value="Oligopep_ABC_C"/>
</dbReference>
<dbReference type="GO" id="GO:0015833">
    <property type="term" value="P:peptide transport"/>
    <property type="evidence" value="ECO:0007669"/>
    <property type="project" value="InterPro"/>
</dbReference>
<evidence type="ECO:0000256" key="1">
    <source>
        <dbReference type="ARBA" id="ARBA00004417"/>
    </source>
</evidence>
<evidence type="ECO:0000256" key="8">
    <source>
        <dbReference type="ARBA" id="ARBA00022967"/>
    </source>
</evidence>
<evidence type="ECO:0000256" key="6">
    <source>
        <dbReference type="ARBA" id="ARBA00022741"/>
    </source>
</evidence>
<evidence type="ECO:0000313" key="11">
    <source>
        <dbReference type="EMBL" id="CAA2106470.1"/>
    </source>
</evidence>
<dbReference type="PANTHER" id="PTHR43297">
    <property type="entry name" value="OLIGOPEPTIDE TRANSPORT ATP-BINDING PROTEIN APPD"/>
    <property type="match status" value="1"/>
</dbReference>
<accession>A0A679J670</accession>
<dbReference type="NCBIfam" id="NF008453">
    <property type="entry name" value="PRK11308.1"/>
    <property type="match status" value="2"/>
</dbReference>
<dbReference type="Pfam" id="PF08352">
    <property type="entry name" value="oligo_HPY"/>
    <property type="match status" value="2"/>
</dbReference>
<keyword evidence="11" id="KW-0378">Hydrolase</keyword>
<dbReference type="PANTHER" id="PTHR43297:SF14">
    <property type="entry name" value="ATPASE AAA-TYPE CORE DOMAIN-CONTAINING PROTEIN"/>
    <property type="match status" value="1"/>
</dbReference>
<name>A0A679J670_VARPD</name>
<dbReference type="SMART" id="SM00382">
    <property type="entry name" value="AAA"/>
    <property type="match status" value="2"/>
</dbReference>
<dbReference type="PROSITE" id="PS50893">
    <property type="entry name" value="ABC_TRANSPORTER_2"/>
    <property type="match status" value="2"/>
</dbReference>
<protein>
    <submittedName>
        <fullName evidence="11">Glutathione import ATP-binding protein GsiA</fullName>
        <ecNumber evidence="11">3.6.3.-</ecNumber>
    </submittedName>
</protein>
<dbReference type="PROSITE" id="PS00211">
    <property type="entry name" value="ABC_TRANSPORTER_1"/>
    <property type="match status" value="2"/>
</dbReference>
<dbReference type="InterPro" id="IPR027417">
    <property type="entry name" value="P-loop_NTPase"/>
</dbReference>
<dbReference type="EMBL" id="LR743507">
    <property type="protein sequence ID" value="CAA2106470.1"/>
    <property type="molecule type" value="Genomic_DNA"/>
</dbReference>
<keyword evidence="6" id="KW-0547">Nucleotide-binding</keyword>
<dbReference type="RefSeq" id="WP_339091324.1">
    <property type="nucleotide sequence ID" value="NZ_LR743507.1"/>
</dbReference>
<keyword evidence="9" id="KW-0472">Membrane</keyword>
<dbReference type="InterPro" id="IPR003439">
    <property type="entry name" value="ABC_transporter-like_ATP-bd"/>
</dbReference>
<dbReference type="InterPro" id="IPR003593">
    <property type="entry name" value="AAA+_ATPase"/>
</dbReference>
<dbReference type="GO" id="GO:0005524">
    <property type="term" value="F:ATP binding"/>
    <property type="evidence" value="ECO:0007669"/>
    <property type="project" value="UniProtKB-KW"/>
</dbReference>
<keyword evidence="8" id="KW-1278">Translocase</keyword>
<evidence type="ECO:0000256" key="4">
    <source>
        <dbReference type="ARBA" id="ARBA00022475"/>
    </source>
</evidence>
<dbReference type="SUPFAM" id="SSF52540">
    <property type="entry name" value="P-loop containing nucleoside triphosphate hydrolases"/>
    <property type="match status" value="2"/>
</dbReference>
<organism evidence="11">
    <name type="scientific">Variovorax paradoxus</name>
    <dbReference type="NCBI Taxonomy" id="34073"/>
    <lineage>
        <taxon>Bacteria</taxon>
        <taxon>Pseudomonadati</taxon>
        <taxon>Pseudomonadota</taxon>
        <taxon>Betaproteobacteria</taxon>
        <taxon>Burkholderiales</taxon>
        <taxon>Comamonadaceae</taxon>
        <taxon>Variovorax</taxon>
    </lineage>
</organism>
<dbReference type="Pfam" id="PF00005">
    <property type="entry name" value="ABC_tran"/>
    <property type="match status" value="2"/>
</dbReference>
<dbReference type="GO" id="GO:0005886">
    <property type="term" value="C:plasma membrane"/>
    <property type="evidence" value="ECO:0007669"/>
    <property type="project" value="UniProtKB-SubCell"/>
</dbReference>
<keyword evidence="7 11" id="KW-0067">ATP-binding</keyword>
<keyword evidence="3" id="KW-0813">Transport</keyword>
<evidence type="ECO:0000256" key="5">
    <source>
        <dbReference type="ARBA" id="ARBA00022519"/>
    </source>
</evidence>
<dbReference type="InterPro" id="IPR050388">
    <property type="entry name" value="ABC_Ni/Peptide_Import"/>
</dbReference>
<reference evidence="11" key="1">
    <citation type="submission" date="2019-12" db="EMBL/GenBank/DDBJ databases">
        <authorList>
            <person name="Cremers G."/>
        </authorList>
    </citation>
    <scope>NUCLEOTIDE SEQUENCE</scope>
    <source>
        <strain evidence="11">Vvax</strain>
    </source>
</reference>